<protein>
    <submittedName>
        <fullName evidence="1">Uncharacterized protein</fullName>
    </submittedName>
</protein>
<dbReference type="PaxDb" id="4081-Solyc12g042610.1.1"/>
<sequence>MKEGEAQAYGIVVNSFEKLKPQYVQGVKKAKGNETTFGQIGHVSLCNKEEQDKVERGNKASIIDEHHCLKWLDSIL</sequence>
<dbReference type="InParanoid" id="A0A3Q7J9J2"/>
<dbReference type="Gene3D" id="3.40.50.2000">
    <property type="entry name" value="Glycogen Phosphorylase B"/>
    <property type="match status" value="2"/>
</dbReference>
<evidence type="ECO:0000313" key="2">
    <source>
        <dbReference type="Proteomes" id="UP000004994"/>
    </source>
</evidence>
<accession>A0A3Q7J9J2</accession>
<reference evidence="1" key="1">
    <citation type="journal article" date="2012" name="Nature">
        <title>The tomato genome sequence provides insights into fleshy fruit evolution.</title>
        <authorList>
            <consortium name="Tomato Genome Consortium"/>
        </authorList>
    </citation>
    <scope>NUCLEOTIDE SEQUENCE [LARGE SCALE GENOMIC DNA]</scope>
    <source>
        <strain evidence="1">cv. Heinz 1706</strain>
    </source>
</reference>
<organism evidence="1">
    <name type="scientific">Solanum lycopersicum</name>
    <name type="common">Tomato</name>
    <name type="synonym">Lycopersicon esculentum</name>
    <dbReference type="NCBI Taxonomy" id="4081"/>
    <lineage>
        <taxon>Eukaryota</taxon>
        <taxon>Viridiplantae</taxon>
        <taxon>Streptophyta</taxon>
        <taxon>Embryophyta</taxon>
        <taxon>Tracheophyta</taxon>
        <taxon>Spermatophyta</taxon>
        <taxon>Magnoliopsida</taxon>
        <taxon>eudicotyledons</taxon>
        <taxon>Gunneridae</taxon>
        <taxon>Pentapetalae</taxon>
        <taxon>asterids</taxon>
        <taxon>lamiids</taxon>
        <taxon>Solanales</taxon>
        <taxon>Solanaceae</taxon>
        <taxon>Solanoideae</taxon>
        <taxon>Solaneae</taxon>
        <taxon>Solanum</taxon>
        <taxon>Solanum subgen. Lycopersicon</taxon>
    </lineage>
</organism>
<name>A0A3Q7J9J2_SOLLC</name>
<dbReference type="EnsemblPlants" id="Solyc12g042605.1.1">
    <property type="protein sequence ID" value="Solyc12g042605.1.1"/>
    <property type="gene ID" value="Solyc12g042605.1"/>
</dbReference>
<proteinExistence type="predicted"/>
<dbReference type="Gramene" id="Solyc12g042605.1.1">
    <property type="protein sequence ID" value="Solyc12g042605.1.1"/>
    <property type="gene ID" value="Solyc12g042605.1"/>
</dbReference>
<evidence type="ECO:0000313" key="1">
    <source>
        <dbReference type="EnsemblPlants" id="Solyc12g042605.1.1"/>
    </source>
</evidence>
<dbReference type="AlphaFoldDB" id="A0A3Q7J9J2"/>
<reference evidence="1" key="2">
    <citation type="submission" date="2019-01" db="UniProtKB">
        <authorList>
            <consortium name="EnsemblPlants"/>
        </authorList>
    </citation>
    <scope>IDENTIFICATION</scope>
    <source>
        <strain evidence="1">cv. Heinz 1706</strain>
    </source>
</reference>
<dbReference type="STRING" id="4081.A0A3Q7J9J2"/>
<keyword evidence="2" id="KW-1185">Reference proteome</keyword>
<dbReference type="Proteomes" id="UP000004994">
    <property type="component" value="Chromosome 12"/>
</dbReference>